<dbReference type="EMBL" id="CAKOFQ010006708">
    <property type="protein sequence ID" value="CAH1963576.1"/>
    <property type="molecule type" value="Genomic_DNA"/>
</dbReference>
<evidence type="ECO:0000256" key="3">
    <source>
        <dbReference type="ARBA" id="ARBA00022801"/>
    </source>
</evidence>
<evidence type="ECO:0000313" key="8">
    <source>
        <dbReference type="EMBL" id="CAH1963576.1"/>
    </source>
</evidence>
<organism evidence="8 9">
    <name type="scientific">Acanthoscelides obtectus</name>
    <name type="common">Bean weevil</name>
    <name type="synonym">Bruchus obtectus</name>
    <dbReference type="NCBI Taxonomy" id="200917"/>
    <lineage>
        <taxon>Eukaryota</taxon>
        <taxon>Metazoa</taxon>
        <taxon>Ecdysozoa</taxon>
        <taxon>Arthropoda</taxon>
        <taxon>Hexapoda</taxon>
        <taxon>Insecta</taxon>
        <taxon>Pterygota</taxon>
        <taxon>Neoptera</taxon>
        <taxon>Endopterygota</taxon>
        <taxon>Coleoptera</taxon>
        <taxon>Polyphaga</taxon>
        <taxon>Cucujiformia</taxon>
        <taxon>Chrysomeloidea</taxon>
        <taxon>Chrysomelidae</taxon>
        <taxon>Bruchinae</taxon>
        <taxon>Bruchini</taxon>
        <taxon>Acanthoscelides</taxon>
    </lineage>
</organism>
<proteinExistence type="inferred from homology"/>
<feature type="chain" id="PRO_5040384076" description="Lipase" evidence="7">
    <location>
        <begin position="20"/>
        <end position="416"/>
    </location>
</feature>
<keyword evidence="5" id="KW-0443">Lipid metabolism</keyword>
<evidence type="ECO:0008006" key="10">
    <source>
        <dbReference type="Google" id="ProtNLM"/>
    </source>
</evidence>
<keyword evidence="3" id="KW-0378">Hydrolase</keyword>
<protein>
    <recommendedName>
        <fullName evidence="10">Lipase</fullName>
    </recommendedName>
</protein>
<evidence type="ECO:0000256" key="6">
    <source>
        <dbReference type="ARBA" id="ARBA00023180"/>
    </source>
</evidence>
<dbReference type="FunFam" id="3.40.50.1820:FF:000057">
    <property type="entry name" value="Lipase"/>
    <property type="match status" value="1"/>
</dbReference>
<gene>
    <name evidence="8" type="ORF">ACAOBT_LOCUS5278</name>
</gene>
<dbReference type="OrthoDB" id="9974421at2759"/>
<evidence type="ECO:0000256" key="1">
    <source>
        <dbReference type="ARBA" id="ARBA00010701"/>
    </source>
</evidence>
<reference evidence="8" key="1">
    <citation type="submission" date="2022-03" db="EMBL/GenBank/DDBJ databases">
        <authorList>
            <person name="Sayadi A."/>
        </authorList>
    </citation>
    <scope>NUCLEOTIDE SEQUENCE</scope>
</reference>
<dbReference type="PANTHER" id="PTHR11005">
    <property type="entry name" value="LYSOSOMAL ACID LIPASE-RELATED"/>
    <property type="match status" value="1"/>
</dbReference>
<sequence>MYVNIVCVLLLFAPFGVKALKVCDNLWLYDHPNTEHCHNYYQANLTTEQIITTWGFFSVTHLVITEDGYALKLIQAWDLNGQRAGKKMLPDPVVVGHGHMQDSNSMVFQGDMSIVQQLIKQGYYVWLVNFRGNSYSAAHMTIRDKTKFYDFSFDEMGMYDMPAVLKTVKRLTKTSGTPVFLGYGMSNAAAFIYAITKPQEAQKYLKGIVAWAPLIYVSNMKSLVWFALQFVPYFESLWKETFHGEVKVSYDMVQKFCTQYTFQLFICNFFRMFIGGDNIQQINPELLPLGLLSHAERSSYKTLVHYAQLVQTGKFQAMDLGSKKNNITYGQTTPMQYNISAINVPVAIYYGPNDWLTDSVDVQQIYSELNPKVRCGLYRINYDKFSHTDFQEAKVADPLLYKPTLDKIAQICTNKC</sequence>
<keyword evidence="9" id="KW-1185">Reference proteome</keyword>
<dbReference type="GO" id="GO:0016042">
    <property type="term" value="P:lipid catabolic process"/>
    <property type="evidence" value="ECO:0007669"/>
    <property type="project" value="UniProtKB-KW"/>
</dbReference>
<evidence type="ECO:0000256" key="2">
    <source>
        <dbReference type="ARBA" id="ARBA00022729"/>
    </source>
</evidence>
<dbReference type="InterPro" id="IPR029058">
    <property type="entry name" value="AB_hydrolase_fold"/>
</dbReference>
<dbReference type="GO" id="GO:0016787">
    <property type="term" value="F:hydrolase activity"/>
    <property type="evidence" value="ECO:0007669"/>
    <property type="project" value="UniProtKB-KW"/>
</dbReference>
<keyword evidence="4" id="KW-0442">Lipid degradation</keyword>
<evidence type="ECO:0000256" key="4">
    <source>
        <dbReference type="ARBA" id="ARBA00022963"/>
    </source>
</evidence>
<accession>A0A9P0JYG8</accession>
<evidence type="ECO:0000256" key="7">
    <source>
        <dbReference type="SAM" id="SignalP"/>
    </source>
</evidence>
<evidence type="ECO:0000256" key="5">
    <source>
        <dbReference type="ARBA" id="ARBA00023098"/>
    </source>
</evidence>
<keyword evidence="6" id="KW-0325">Glycoprotein</keyword>
<name>A0A9P0JYG8_ACAOB</name>
<comment type="similarity">
    <text evidence="1">Belongs to the AB hydrolase superfamily. Lipase family.</text>
</comment>
<dbReference type="SUPFAM" id="SSF53474">
    <property type="entry name" value="alpha/beta-Hydrolases"/>
    <property type="match status" value="1"/>
</dbReference>
<feature type="signal peptide" evidence="7">
    <location>
        <begin position="1"/>
        <end position="19"/>
    </location>
</feature>
<comment type="caution">
    <text evidence="8">The sequence shown here is derived from an EMBL/GenBank/DDBJ whole genome shotgun (WGS) entry which is preliminary data.</text>
</comment>
<dbReference type="AlphaFoldDB" id="A0A9P0JYG8"/>
<keyword evidence="2 7" id="KW-0732">Signal</keyword>
<evidence type="ECO:0000313" key="9">
    <source>
        <dbReference type="Proteomes" id="UP001152888"/>
    </source>
</evidence>
<dbReference type="Proteomes" id="UP001152888">
    <property type="component" value="Unassembled WGS sequence"/>
</dbReference>
<dbReference type="Gene3D" id="3.40.50.1820">
    <property type="entry name" value="alpha/beta hydrolase"/>
    <property type="match status" value="1"/>
</dbReference>